<evidence type="ECO:0000256" key="1">
    <source>
        <dbReference type="SAM" id="Phobius"/>
    </source>
</evidence>
<dbReference type="SUPFAM" id="SSF53300">
    <property type="entry name" value="vWA-like"/>
    <property type="match status" value="1"/>
</dbReference>
<keyword evidence="1" id="KW-0472">Membrane</keyword>
<dbReference type="InterPro" id="IPR002035">
    <property type="entry name" value="VWF_A"/>
</dbReference>
<dbReference type="AlphaFoldDB" id="A0A5B0DU24"/>
<comment type="caution">
    <text evidence="3">The sequence shown here is derived from an EMBL/GenBank/DDBJ whole genome shotgun (WGS) entry which is preliminary data.</text>
</comment>
<feature type="domain" description="VWFA" evidence="2">
    <location>
        <begin position="96"/>
        <end position="200"/>
    </location>
</feature>
<evidence type="ECO:0000313" key="4">
    <source>
        <dbReference type="Proteomes" id="UP000324738"/>
    </source>
</evidence>
<evidence type="ECO:0000313" key="3">
    <source>
        <dbReference type="EMBL" id="KAA0969502.1"/>
    </source>
</evidence>
<dbReference type="Pfam" id="PF13519">
    <property type="entry name" value="VWA_2"/>
    <property type="match status" value="1"/>
</dbReference>
<dbReference type="Gene3D" id="3.40.50.410">
    <property type="entry name" value="von Willebrand factor, type A domain"/>
    <property type="match status" value="1"/>
</dbReference>
<sequence length="304" mass="31666">MIEYGDLALLRPFWLLGVPLACAALWFTSAKAGVSAWQRAVDPALLVALHRFGLMREGNVRRPWPLALTTLILLLALAGPAQQNADAGAFRNLDGVVIVMDLSSSMTQSPAFPEAVRVARQVVDATATRPTALIVYAADAYLVSPFSTDPATLGTTLSLLTPQTAPDSGSCLQCGLDLAKSVLEKAALVASDVVLVSDGEGAETARFDVPGGHLFALALDAEHAMPDAPVPQLLDLQSLTAASGGLAANLSAPRPVIDAIAARNGGASASAAATTELIWTDYGRPLAFFAALPLLLCFRRGVLQ</sequence>
<dbReference type="RefSeq" id="WP_149300786.1">
    <property type="nucleotide sequence ID" value="NZ_VTWH01000003.1"/>
</dbReference>
<protein>
    <submittedName>
        <fullName evidence="3">VWA domain-containing protein</fullName>
    </submittedName>
</protein>
<evidence type="ECO:0000259" key="2">
    <source>
        <dbReference type="Pfam" id="PF13519"/>
    </source>
</evidence>
<keyword evidence="4" id="KW-1185">Reference proteome</keyword>
<dbReference type="InterPro" id="IPR036465">
    <property type="entry name" value="vWFA_dom_sf"/>
</dbReference>
<dbReference type="CDD" id="cd00198">
    <property type="entry name" value="vWFA"/>
    <property type="match status" value="1"/>
</dbReference>
<keyword evidence="1" id="KW-0812">Transmembrane</keyword>
<name>A0A5B0DU24_9HYPH</name>
<reference evidence="3 4" key="1">
    <citation type="submission" date="2019-08" db="EMBL/GenBank/DDBJ databases">
        <title>Aureimonas fodiniaquatilis sp. nov., isolated from a coal mine wastewater.</title>
        <authorList>
            <person name="Kim W."/>
        </authorList>
    </citation>
    <scope>NUCLEOTIDE SEQUENCE [LARGE SCALE GENOMIC DNA]</scope>
    <source>
        <strain evidence="3 4">CAU 1482</strain>
    </source>
</reference>
<keyword evidence="1" id="KW-1133">Transmembrane helix</keyword>
<gene>
    <name evidence="3" type="ORF">FPY71_13260</name>
</gene>
<organism evidence="3 4">
    <name type="scientific">Aureimonas fodinaquatilis</name>
    <dbReference type="NCBI Taxonomy" id="2565783"/>
    <lineage>
        <taxon>Bacteria</taxon>
        <taxon>Pseudomonadati</taxon>
        <taxon>Pseudomonadota</taxon>
        <taxon>Alphaproteobacteria</taxon>
        <taxon>Hyphomicrobiales</taxon>
        <taxon>Aurantimonadaceae</taxon>
        <taxon>Aureimonas</taxon>
    </lineage>
</organism>
<dbReference type="Proteomes" id="UP000324738">
    <property type="component" value="Unassembled WGS sequence"/>
</dbReference>
<dbReference type="OrthoDB" id="8005957at2"/>
<dbReference type="EMBL" id="VTWH01000003">
    <property type="protein sequence ID" value="KAA0969502.1"/>
    <property type="molecule type" value="Genomic_DNA"/>
</dbReference>
<feature type="transmembrane region" description="Helical" evidence="1">
    <location>
        <begin position="12"/>
        <end position="29"/>
    </location>
</feature>
<accession>A0A5B0DU24</accession>
<proteinExistence type="predicted"/>